<sequence length="202" mass="22954">MKQHIGLVRHGLTDWNAQGKIQGQTDIPLNETGREQARLLAERLVQETAPFDYVISSGLQRAEETASILADALQIPLLSPVEGLRERAYGLVEGTTPEEREQRWGAGWRKMDLGQEKDEELQYRAVQTLEHIANQHMGSDLLVVSHGSWLAQLYIALFGSDRQGHIGNLSYSILEKRSEGWYPLLYNCMEHTRHLDLTVKPR</sequence>
<dbReference type="SMART" id="SM00855">
    <property type="entry name" value="PGAM"/>
    <property type="match status" value="1"/>
</dbReference>
<dbReference type="InterPro" id="IPR013078">
    <property type="entry name" value="His_Pase_superF_clade-1"/>
</dbReference>
<feature type="active site" description="Proton donor/acceptor" evidence="1">
    <location>
        <position position="86"/>
    </location>
</feature>
<dbReference type="GO" id="GO:0016301">
    <property type="term" value="F:kinase activity"/>
    <property type="evidence" value="ECO:0007669"/>
    <property type="project" value="UniProtKB-KW"/>
</dbReference>
<dbReference type="Proteomes" id="UP000304148">
    <property type="component" value="Chromosome"/>
</dbReference>
<evidence type="ECO:0000313" key="4">
    <source>
        <dbReference type="Proteomes" id="UP000304148"/>
    </source>
</evidence>
<evidence type="ECO:0000256" key="1">
    <source>
        <dbReference type="PIRSR" id="PIRSR613078-1"/>
    </source>
</evidence>
<dbReference type="GO" id="GO:0016791">
    <property type="term" value="F:phosphatase activity"/>
    <property type="evidence" value="ECO:0007669"/>
    <property type="project" value="TreeGrafter"/>
</dbReference>
<name>A0A383RCM9_PAEAL</name>
<gene>
    <name evidence="3" type="ORF">PBLR_12995</name>
</gene>
<dbReference type="Pfam" id="PF00300">
    <property type="entry name" value="His_Phos_1"/>
    <property type="match status" value="1"/>
</dbReference>
<keyword evidence="3" id="KW-0808">Transferase</keyword>
<dbReference type="EMBL" id="LS992241">
    <property type="protein sequence ID" value="SYX84573.1"/>
    <property type="molecule type" value="Genomic_DNA"/>
</dbReference>
<feature type="active site" description="Tele-phosphohistidine intermediate" evidence="1">
    <location>
        <position position="10"/>
    </location>
</feature>
<feature type="binding site" evidence="2">
    <location>
        <begin position="86"/>
        <end position="89"/>
    </location>
    <ligand>
        <name>substrate</name>
    </ligand>
</feature>
<evidence type="ECO:0000256" key="2">
    <source>
        <dbReference type="PIRSR" id="PIRSR613078-2"/>
    </source>
</evidence>
<feature type="binding site" evidence="2">
    <location>
        <position position="61"/>
    </location>
    <ligand>
        <name>substrate</name>
    </ligand>
</feature>
<organism evidence="3 4">
    <name type="scientific">Paenibacillus alvei</name>
    <name type="common">Bacillus alvei</name>
    <dbReference type="NCBI Taxonomy" id="44250"/>
    <lineage>
        <taxon>Bacteria</taxon>
        <taxon>Bacillati</taxon>
        <taxon>Bacillota</taxon>
        <taxon>Bacilli</taxon>
        <taxon>Bacillales</taxon>
        <taxon>Paenibacillaceae</taxon>
        <taxon>Paenibacillus</taxon>
    </lineage>
</organism>
<dbReference type="PANTHER" id="PTHR48100">
    <property type="entry name" value="BROAD-SPECIFICITY PHOSPHATASE YOR283W-RELATED"/>
    <property type="match status" value="1"/>
</dbReference>
<dbReference type="CDD" id="cd07067">
    <property type="entry name" value="HP_PGM_like"/>
    <property type="match status" value="1"/>
</dbReference>
<feature type="binding site" evidence="2">
    <location>
        <begin position="9"/>
        <end position="16"/>
    </location>
    <ligand>
        <name>substrate</name>
    </ligand>
</feature>
<dbReference type="Gene3D" id="3.40.50.1240">
    <property type="entry name" value="Phosphoglycerate mutase-like"/>
    <property type="match status" value="1"/>
</dbReference>
<evidence type="ECO:0000313" key="3">
    <source>
        <dbReference type="EMBL" id="SYX84573.1"/>
    </source>
</evidence>
<protein>
    <submittedName>
        <fullName evidence="3">Phosphoglycerate kinase</fullName>
    </submittedName>
</protein>
<dbReference type="AlphaFoldDB" id="A0A383RCM9"/>
<dbReference type="PANTHER" id="PTHR48100:SF1">
    <property type="entry name" value="HISTIDINE PHOSPHATASE FAMILY PROTEIN-RELATED"/>
    <property type="match status" value="1"/>
</dbReference>
<keyword evidence="3" id="KW-0418">Kinase</keyword>
<dbReference type="InterPro" id="IPR029033">
    <property type="entry name" value="His_PPase_superfam"/>
</dbReference>
<accession>A0A383RCM9</accession>
<reference evidence="4" key="1">
    <citation type="submission" date="2018-08" db="EMBL/GenBank/DDBJ databases">
        <authorList>
            <person name="Chevrot R."/>
        </authorList>
    </citation>
    <scope>NUCLEOTIDE SEQUENCE [LARGE SCALE GENOMIC DNA]</scope>
</reference>
<dbReference type="GO" id="GO:0005737">
    <property type="term" value="C:cytoplasm"/>
    <property type="evidence" value="ECO:0007669"/>
    <property type="project" value="TreeGrafter"/>
</dbReference>
<proteinExistence type="predicted"/>
<dbReference type="SUPFAM" id="SSF53254">
    <property type="entry name" value="Phosphoglycerate mutase-like"/>
    <property type="match status" value="1"/>
</dbReference>
<dbReference type="RefSeq" id="WP_138186455.1">
    <property type="nucleotide sequence ID" value="NZ_LS992241.1"/>
</dbReference>
<dbReference type="InterPro" id="IPR050275">
    <property type="entry name" value="PGM_Phosphatase"/>
</dbReference>